<reference evidence="4" key="1">
    <citation type="submission" date="2008-06" db="EMBL/GenBank/DDBJ databases">
        <title>Complete sequence of Chlorobaculum parvum NCIB 8327.</title>
        <authorList>
            <consortium name="US DOE Joint Genome Institute"/>
            <person name="Lucas S."/>
            <person name="Copeland A."/>
            <person name="Lapidus A."/>
            <person name="Glavina del Rio T."/>
            <person name="Dalin E."/>
            <person name="Tice H."/>
            <person name="Bruce D."/>
            <person name="Goodwin L."/>
            <person name="Pitluck S."/>
            <person name="Schmutz J."/>
            <person name="Larimer F."/>
            <person name="Land M."/>
            <person name="Hauser L."/>
            <person name="Kyrpides N."/>
            <person name="Mikhailova N."/>
            <person name="Zhao F."/>
            <person name="Li T."/>
            <person name="Liu Z."/>
            <person name="Overmann J."/>
            <person name="Bryant D.A."/>
            <person name="Richardson P."/>
        </authorList>
    </citation>
    <scope>NUCLEOTIDE SEQUENCE [LARGE SCALE GENOMIC DNA]</scope>
    <source>
        <strain evidence="4">NCIB 8327</strain>
    </source>
</reference>
<dbReference type="InterPro" id="IPR027417">
    <property type="entry name" value="P-loop_NTPase"/>
</dbReference>
<dbReference type="Proteomes" id="UP000008811">
    <property type="component" value="Chromosome"/>
</dbReference>
<name>B3QNJ6_CHLP8</name>
<dbReference type="RefSeq" id="WP_012502332.1">
    <property type="nucleotide sequence ID" value="NC_011027.1"/>
</dbReference>
<feature type="coiled-coil region" evidence="1">
    <location>
        <begin position="502"/>
        <end position="597"/>
    </location>
</feature>
<protein>
    <submittedName>
        <fullName evidence="4">SMC domain protein</fullName>
    </submittedName>
</protein>
<feature type="domain" description="Rad50/SbcC-type AAA" evidence="3">
    <location>
        <begin position="6"/>
        <end position="203"/>
    </location>
</feature>
<dbReference type="GO" id="GO:0016887">
    <property type="term" value="F:ATP hydrolysis activity"/>
    <property type="evidence" value="ECO:0007669"/>
    <property type="project" value="InterPro"/>
</dbReference>
<dbReference type="STRING" id="517417.Cpar_1091"/>
<evidence type="ECO:0000313" key="5">
    <source>
        <dbReference type="Proteomes" id="UP000008811"/>
    </source>
</evidence>
<dbReference type="PANTHER" id="PTHR32114">
    <property type="entry name" value="ABC TRANSPORTER ABCH.3"/>
    <property type="match status" value="1"/>
</dbReference>
<evidence type="ECO:0000313" key="4">
    <source>
        <dbReference type="EMBL" id="ACF11499.1"/>
    </source>
</evidence>
<feature type="region of interest" description="Disordered" evidence="2">
    <location>
        <begin position="1205"/>
        <end position="1226"/>
    </location>
</feature>
<gene>
    <name evidence="4" type="ordered locus">Cpar_1091</name>
</gene>
<evidence type="ECO:0000256" key="2">
    <source>
        <dbReference type="SAM" id="MobiDB-lite"/>
    </source>
</evidence>
<dbReference type="Pfam" id="PF13558">
    <property type="entry name" value="SbcC_Walker_B"/>
    <property type="match status" value="1"/>
</dbReference>
<dbReference type="PANTHER" id="PTHR32114:SF2">
    <property type="entry name" value="ABC TRANSPORTER ABCH.3"/>
    <property type="match status" value="1"/>
</dbReference>
<dbReference type="SUPFAM" id="SSF52540">
    <property type="entry name" value="P-loop containing nucleoside triphosphate hydrolases"/>
    <property type="match status" value="2"/>
</dbReference>
<organism evidence="4 5">
    <name type="scientific">Chlorobaculum parvum (strain DSM 263 / NCIMB 8327)</name>
    <name type="common">Chlorobium vibrioforme subsp. thiosulfatophilum</name>
    <dbReference type="NCBI Taxonomy" id="517417"/>
    <lineage>
        <taxon>Bacteria</taxon>
        <taxon>Pseudomonadati</taxon>
        <taxon>Chlorobiota</taxon>
        <taxon>Chlorobiia</taxon>
        <taxon>Chlorobiales</taxon>
        <taxon>Chlorobiaceae</taxon>
        <taxon>Chlorobaculum</taxon>
    </lineage>
</organism>
<feature type="coiled-coil region" evidence="1">
    <location>
        <begin position="358"/>
        <end position="399"/>
    </location>
</feature>
<dbReference type="InterPro" id="IPR038729">
    <property type="entry name" value="Rad50/SbcC_AAA"/>
</dbReference>
<keyword evidence="1" id="KW-0175">Coiled coil</keyword>
<proteinExistence type="predicted"/>
<evidence type="ECO:0000256" key="1">
    <source>
        <dbReference type="SAM" id="Coils"/>
    </source>
</evidence>
<dbReference type="HOGENOM" id="CLU_004785_1_0_10"/>
<dbReference type="KEGG" id="cpc:Cpar_1091"/>
<feature type="coiled-coil region" evidence="1">
    <location>
        <begin position="698"/>
        <end position="777"/>
    </location>
</feature>
<feature type="region of interest" description="Disordered" evidence="2">
    <location>
        <begin position="975"/>
        <end position="1002"/>
    </location>
</feature>
<accession>B3QNJ6</accession>
<feature type="coiled-coil region" evidence="1">
    <location>
        <begin position="876"/>
        <end position="910"/>
    </location>
</feature>
<dbReference type="AlphaFoldDB" id="B3QNJ6"/>
<dbReference type="OrthoDB" id="9795626at2"/>
<dbReference type="GO" id="GO:0006302">
    <property type="term" value="P:double-strand break repair"/>
    <property type="evidence" value="ECO:0007669"/>
    <property type="project" value="InterPro"/>
</dbReference>
<dbReference type="eggNOG" id="COG0419">
    <property type="taxonomic scope" value="Bacteria"/>
</dbReference>
<dbReference type="EMBL" id="CP001099">
    <property type="protein sequence ID" value="ACF11499.1"/>
    <property type="molecule type" value="Genomic_DNA"/>
</dbReference>
<feature type="coiled-coil region" evidence="1">
    <location>
        <begin position="218"/>
        <end position="286"/>
    </location>
</feature>
<sequence length="1226" mass="137076">MKILTLRFANLNSLQGEWQIDFTRPEYVADGVFAITGPTGSGKSTILDAICLALYGETPRLGKITVSSNEIMSRHAGECFAEVTFAAASGTFRCTWSQHRSRKKPGGALQAQKHEIADAATGAIIQSRVQETRLEVEARTGMDFDRFTRSMLLAQGDFAKFLQADADQRAPVLEQITGTEIYSLISMKVHERKRAELERLQRLEIEVGGIRLLGAEELAALEAERSEALEQEAKMSASLESDSAALRWLEEIARLEEAVAANSREAEALNTEREAFAADARRLERAQTAALIEVAYAEVRLMREELQRNAGELAGKEVQHPESERAVREAGEAFEAAERGVASAQQALQDGRPLIAHARQLDEQIAGKSGEVERLQHDAETLEERQAQLRSERAEVSTALGSIRIALQNLQAWQNQHQTDASLAGALSGIRHALDELRPAAEREVAAASGITDTQHNLEVLQGELVLAEADARASQSAFDDARMALGKMKESFALQLDGASLSSLRGELDRLRERHRQLEAIVALYAEGKQFVPKIDKIWVEIQQTERRQEELSLKFDHARQLLEHAERDLVSQEELARLADRVRSLEEERERLVDGQPCPLCGSPSHPWADGASELLERSQEALHEARRIVQERSKALKELELALAKTGTEIDERRKSLQELAELRESSGRKCLALLKEVGVNVPAREAEPVVEEALQQTASQRDALAGRIEQLETLEQRIRDHEADVAQLNETAHTAQRRLEQVTERQRSLLLDLARLKKELGLAQQNVAERQRSFSRLVEPFGVREIDDPAEIVSALALRSTEWASNEKRIRTLEQEELAGQSRLKNLDDQLATISADFLEKDRDVKAAVTSLEALKSKRAGVLQGHDPDVEEERLERTLQAARTKLDELTEKRNAAREALSVLETAIAGLHQALQERRLVLERREEAFTLELKQKGFIGEAVFLEARLPIGERQKLEQKADSLNKRAHELEARRKERQTKLHEVRERQLTSESNEKLSERIARRQEQLREVRGRIGAIANQLRENEQAAGEHRIKLHAVEAQKSEYRRWELLHDLIGSVDGKKFRNFAQGITFELMISHANRQLRQMTDRYQLLHDPNNPLELSVIDQWQAGEVRSTRNLSGGESFIVSLALALGLSQMSSRNVRVDSLFLDEGFGTLDEEALETALDTLAGLQQSGKLIGVISHVAALRERISTHIRVAPKTGGRSSIEGPGVAAMPSIQG</sequence>
<evidence type="ECO:0000259" key="3">
    <source>
        <dbReference type="Pfam" id="PF13476"/>
    </source>
</evidence>
<dbReference type="Pfam" id="PF13476">
    <property type="entry name" value="AAA_23"/>
    <property type="match status" value="1"/>
</dbReference>
<dbReference type="Gene3D" id="3.40.50.300">
    <property type="entry name" value="P-loop containing nucleotide triphosphate hydrolases"/>
    <property type="match status" value="2"/>
</dbReference>
<keyword evidence="5" id="KW-1185">Reference proteome</keyword>